<dbReference type="EMBL" id="SOAM01000005">
    <property type="protein sequence ID" value="TDS74514.1"/>
    <property type="molecule type" value="Genomic_DNA"/>
</dbReference>
<sequence>MTQSLLDLVVRVRDLSGRPFDDVGLDRMRQRVLGLSQAEATAERNTLQRLLEHHAGTTAPNRNRP</sequence>
<protein>
    <submittedName>
        <fullName evidence="1">Uncharacterized protein</fullName>
    </submittedName>
</protein>
<comment type="caution">
    <text evidence="1">The sequence shown here is derived from an EMBL/GenBank/DDBJ whole genome shotgun (WGS) entry which is preliminary data.</text>
</comment>
<dbReference type="Proteomes" id="UP000295344">
    <property type="component" value="Unassembled WGS sequence"/>
</dbReference>
<evidence type="ECO:0000313" key="2">
    <source>
        <dbReference type="Proteomes" id="UP000295344"/>
    </source>
</evidence>
<accession>A0A4R7FIS3</accession>
<dbReference type="AlphaFoldDB" id="A0A4R7FIS3"/>
<proteinExistence type="predicted"/>
<reference evidence="1 2" key="1">
    <citation type="submission" date="2019-03" db="EMBL/GenBank/DDBJ databases">
        <title>Genomic Encyclopedia of Archaeal and Bacterial Type Strains, Phase II (KMG-II): from individual species to whole genera.</title>
        <authorList>
            <person name="Goeker M."/>
        </authorList>
    </citation>
    <scope>NUCLEOTIDE SEQUENCE [LARGE SCALE GENOMIC DNA]</scope>
    <source>
        <strain evidence="1 2">DSM 24782</strain>
    </source>
</reference>
<name>A0A4R7FIS3_9MICO</name>
<dbReference type="RefSeq" id="WP_344460683.1">
    <property type="nucleotide sequence ID" value="NZ_BAAARP010000001.1"/>
</dbReference>
<organism evidence="1 2">
    <name type="scientific">Amnibacterium kyonggiense</name>
    <dbReference type="NCBI Taxonomy" id="595671"/>
    <lineage>
        <taxon>Bacteria</taxon>
        <taxon>Bacillati</taxon>
        <taxon>Actinomycetota</taxon>
        <taxon>Actinomycetes</taxon>
        <taxon>Micrococcales</taxon>
        <taxon>Microbacteriaceae</taxon>
        <taxon>Amnibacterium</taxon>
    </lineage>
</organism>
<gene>
    <name evidence="1" type="ORF">CLV52_3697</name>
</gene>
<keyword evidence="2" id="KW-1185">Reference proteome</keyword>
<evidence type="ECO:0000313" key="1">
    <source>
        <dbReference type="EMBL" id="TDS74514.1"/>
    </source>
</evidence>